<feature type="transmembrane region" description="Helical" evidence="16">
    <location>
        <begin position="64"/>
        <end position="85"/>
    </location>
</feature>
<keyword evidence="15 16" id="KW-0472">Membrane</keyword>
<comment type="subunit">
    <text evidence="5">Part of an enzyme complex containing four subunits: a flavoprotein, an iron-sulfur protein, plus two membrane-anchoring proteins, SdhC and SdhD.</text>
</comment>
<keyword evidence="10 16" id="KW-0812">Transmembrane</keyword>
<dbReference type="GO" id="GO:0020037">
    <property type="term" value="F:heme binding"/>
    <property type="evidence" value="ECO:0007669"/>
    <property type="project" value="InterPro"/>
</dbReference>
<protein>
    <recommendedName>
        <fullName evidence="6">Succinate dehydrogenase hydrophobic membrane anchor subunit</fullName>
    </recommendedName>
</protein>
<sequence length="131" mass="14451">MSKSSTDMRTPLGRVRGMGAAHEGTGHFWAVRLTAIALIPLTFFVIGLLFSMIGADFVQMRATLANPFVCLLLLVTIGSGLYHMWLGMQEIILDYAHSEFWKYGLLILNTFFVFAIGALCAFSLLKIAFGV</sequence>
<feature type="transmembrane region" description="Helical" evidence="16">
    <location>
        <begin position="29"/>
        <end position="52"/>
    </location>
</feature>
<dbReference type="EMBL" id="FXBL01000004">
    <property type="protein sequence ID" value="SMH57377.1"/>
    <property type="molecule type" value="Genomic_DNA"/>
</dbReference>
<keyword evidence="9" id="KW-0349">Heme</keyword>
<evidence type="ECO:0000256" key="7">
    <source>
        <dbReference type="ARBA" id="ARBA00022448"/>
    </source>
</evidence>
<evidence type="ECO:0000313" key="18">
    <source>
        <dbReference type="Proteomes" id="UP000193083"/>
    </source>
</evidence>
<evidence type="ECO:0000256" key="12">
    <source>
        <dbReference type="ARBA" id="ARBA00022982"/>
    </source>
</evidence>
<keyword evidence="8" id="KW-0816">Tricarboxylic acid cycle</keyword>
<keyword evidence="14" id="KW-0408">Iron</keyword>
<proteinExistence type="predicted"/>
<dbReference type="Proteomes" id="UP000193083">
    <property type="component" value="Unassembled WGS sequence"/>
</dbReference>
<evidence type="ECO:0000256" key="1">
    <source>
        <dbReference type="ARBA" id="ARBA00001971"/>
    </source>
</evidence>
<reference evidence="18" key="1">
    <citation type="submission" date="2017-04" db="EMBL/GenBank/DDBJ databases">
        <authorList>
            <person name="Varghese N."/>
            <person name="Submissions S."/>
        </authorList>
    </citation>
    <scope>NUCLEOTIDE SEQUENCE [LARGE SCALE GENOMIC DNA]</scope>
    <source>
        <strain evidence="18">B5P</strain>
    </source>
</reference>
<dbReference type="SUPFAM" id="SSF81343">
    <property type="entry name" value="Fumarate reductase respiratory complex transmembrane subunits"/>
    <property type="match status" value="1"/>
</dbReference>
<dbReference type="GO" id="GO:0016020">
    <property type="term" value="C:membrane"/>
    <property type="evidence" value="ECO:0007669"/>
    <property type="project" value="UniProtKB-SubCell"/>
</dbReference>
<evidence type="ECO:0000256" key="5">
    <source>
        <dbReference type="ARBA" id="ARBA00011558"/>
    </source>
</evidence>
<dbReference type="GO" id="GO:0046872">
    <property type="term" value="F:metal ion binding"/>
    <property type="evidence" value="ECO:0007669"/>
    <property type="project" value="UniProtKB-KW"/>
</dbReference>
<dbReference type="InterPro" id="IPR000701">
    <property type="entry name" value="SuccDH_FuR_B_TM-su"/>
</dbReference>
<keyword evidence="13 16" id="KW-1133">Transmembrane helix</keyword>
<dbReference type="RefSeq" id="WP_085467323.1">
    <property type="nucleotide sequence ID" value="NZ_FXBL01000004.1"/>
</dbReference>
<organism evidence="17 18">
    <name type="scientific">Mesorhizobium australicum</name>
    <dbReference type="NCBI Taxonomy" id="536018"/>
    <lineage>
        <taxon>Bacteria</taxon>
        <taxon>Pseudomonadati</taxon>
        <taxon>Pseudomonadota</taxon>
        <taxon>Alphaproteobacteria</taxon>
        <taxon>Hyphomicrobiales</taxon>
        <taxon>Phyllobacteriaceae</taxon>
        <taxon>Mesorhizobium</taxon>
    </lineage>
</organism>
<comment type="pathway">
    <text evidence="4">Carbohydrate metabolism; tricarboxylic acid cycle.</text>
</comment>
<accession>A0A1X7PYH1</accession>
<gene>
    <name evidence="17" type="ORF">SAMN02982922_5769</name>
</gene>
<evidence type="ECO:0000256" key="11">
    <source>
        <dbReference type="ARBA" id="ARBA00022723"/>
    </source>
</evidence>
<evidence type="ECO:0000256" key="13">
    <source>
        <dbReference type="ARBA" id="ARBA00022989"/>
    </source>
</evidence>
<evidence type="ECO:0000256" key="14">
    <source>
        <dbReference type="ARBA" id="ARBA00023004"/>
    </source>
</evidence>
<keyword evidence="7" id="KW-0813">Transport</keyword>
<evidence type="ECO:0000256" key="9">
    <source>
        <dbReference type="ARBA" id="ARBA00022617"/>
    </source>
</evidence>
<dbReference type="NCBIfam" id="TIGR02968">
    <property type="entry name" value="succ_dehyd_anc"/>
    <property type="match status" value="1"/>
</dbReference>
<evidence type="ECO:0000256" key="3">
    <source>
        <dbReference type="ARBA" id="ARBA00004141"/>
    </source>
</evidence>
<evidence type="ECO:0000256" key="6">
    <source>
        <dbReference type="ARBA" id="ARBA00019425"/>
    </source>
</evidence>
<evidence type="ECO:0000256" key="16">
    <source>
        <dbReference type="SAM" id="Phobius"/>
    </source>
</evidence>
<keyword evidence="18" id="KW-1185">Reference proteome</keyword>
<evidence type="ECO:0000256" key="8">
    <source>
        <dbReference type="ARBA" id="ARBA00022532"/>
    </source>
</evidence>
<evidence type="ECO:0000256" key="10">
    <source>
        <dbReference type="ARBA" id="ARBA00022692"/>
    </source>
</evidence>
<dbReference type="CDD" id="cd03495">
    <property type="entry name" value="SQR_TypeC_SdhD_like"/>
    <property type="match status" value="1"/>
</dbReference>
<evidence type="ECO:0000256" key="4">
    <source>
        <dbReference type="ARBA" id="ARBA00005163"/>
    </source>
</evidence>
<keyword evidence="11" id="KW-0479">Metal-binding</keyword>
<dbReference type="UniPathway" id="UPA00223"/>
<keyword evidence="12" id="KW-0249">Electron transport</keyword>
<evidence type="ECO:0000256" key="2">
    <source>
        <dbReference type="ARBA" id="ARBA00004050"/>
    </source>
</evidence>
<dbReference type="Pfam" id="PF01127">
    <property type="entry name" value="Sdh_cyt"/>
    <property type="match status" value="1"/>
</dbReference>
<dbReference type="AlphaFoldDB" id="A0A1X7PYH1"/>
<feature type="transmembrane region" description="Helical" evidence="16">
    <location>
        <begin position="105"/>
        <end position="125"/>
    </location>
</feature>
<name>A0A1X7PYH1_9HYPH</name>
<dbReference type="Gene3D" id="1.20.1300.10">
    <property type="entry name" value="Fumarate reductase/succinate dehydrogenase, transmembrane subunit"/>
    <property type="match status" value="1"/>
</dbReference>
<comment type="cofactor">
    <cofactor evidence="1">
        <name>heme</name>
        <dbReference type="ChEBI" id="CHEBI:30413"/>
    </cofactor>
</comment>
<dbReference type="OrthoDB" id="9809280at2"/>
<dbReference type="GO" id="GO:0006099">
    <property type="term" value="P:tricarboxylic acid cycle"/>
    <property type="evidence" value="ECO:0007669"/>
    <property type="project" value="UniProtKB-UniPathway"/>
</dbReference>
<evidence type="ECO:0000256" key="15">
    <source>
        <dbReference type="ARBA" id="ARBA00023136"/>
    </source>
</evidence>
<dbReference type="InterPro" id="IPR034804">
    <property type="entry name" value="SQR/QFR_C/D"/>
</dbReference>
<comment type="function">
    <text evidence="2">Membrane-anchoring subunit of succinate dehydrogenase (SDH).</text>
</comment>
<dbReference type="InterPro" id="IPR014312">
    <property type="entry name" value="Succ_DH_anchor"/>
</dbReference>
<evidence type="ECO:0000313" key="17">
    <source>
        <dbReference type="EMBL" id="SMH57377.1"/>
    </source>
</evidence>
<comment type="subcellular location">
    <subcellularLocation>
        <location evidence="3">Membrane</location>
        <topology evidence="3">Multi-pass membrane protein</topology>
    </subcellularLocation>
</comment>